<dbReference type="EMBL" id="FOOQ01000003">
    <property type="protein sequence ID" value="SFG74098.1"/>
    <property type="molecule type" value="Genomic_DNA"/>
</dbReference>
<sequence>MDARRSADDREFVVGLLEDTLAYARARDYTGPDRFDGTRSGLLRALPIESEWADVAVREGIERAPVNLRPLFLVEETQSFEGTALFAMANRTTHRSTSDGLYADEADYLADWLLENRDEGYSGFCGGRRRPVQQRGEFDGADTPNVVSTAYAVKALCRFASRDDRYAEAARSAAEFLLEDLRFKQKDDGARIVYRPGYDGEYYSLGGGAVGAHLLLDLYDRFGEEAYRERAAALLDYIAERQTDSGGWNDRVPASASDRSASSYHNGLIVESYLRYHEVTGEERYADTVDEALRFYREVLFEPDGAPNRSDSARYPRDIHAAAQGIVVFSKSGHTAFARRIIDWTLANLYGGQGQFYYQKRRLYTKQYTLMRGCQGWMAYALSEYLSATTGSESGSGTERGSVDESNAVGVSDTDGI</sequence>
<organism evidence="2 3">
    <name type="scientific">Halopelagius inordinatus</name>
    <dbReference type="NCBI Taxonomy" id="553467"/>
    <lineage>
        <taxon>Archaea</taxon>
        <taxon>Methanobacteriati</taxon>
        <taxon>Methanobacteriota</taxon>
        <taxon>Stenosarchaea group</taxon>
        <taxon>Halobacteria</taxon>
        <taxon>Halobacteriales</taxon>
        <taxon>Haloferacaceae</taxon>
    </lineage>
</organism>
<dbReference type="CDD" id="cd00688">
    <property type="entry name" value="ISOPREN_C2_like"/>
    <property type="match status" value="1"/>
</dbReference>
<evidence type="ECO:0000313" key="3">
    <source>
        <dbReference type="Proteomes" id="UP000198876"/>
    </source>
</evidence>
<accession>A0A1I2UAI7</accession>
<dbReference type="STRING" id="553467.SAMN04488063_2847"/>
<proteinExistence type="predicted"/>
<dbReference type="InterPro" id="IPR008928">
    <property type="entry name" value="6-hairpin_glycosidase_sf"/>
</dbReference>
<feature type="region of interest" description="Disordered" evidence="1">
    <location>
        <begin position="391"/>
        <end position="417"/>
    </location>
</feature>
<dbReference type="Proteomes" id="UP000198876">
    <property type="component" value="Unassembled WGS sequence"/>
</dbReference>
<dbReference type="AlphaFoldDB" id="A0A1I2UAI7"/>
<evidence type="ECO:0008006" key="4">
    <source>
        <dbReference type="Google" id="ProtNLM"/>
    </source>
</evidence>
<reference evidence="3" key="1">
    <citation type="submission" date="2016-10" db="EMBL/GenBank/DDBJ databases">
        <authorList>
            <person name="Varghese N."/>
            <person name="Submissions S."/>
        </authorList>
    </citation>
    <scope>NUCLEOTIDE SEQUENCE [LARGE SCALE GENOMIC DNA]</scope>
    <source>
        <strain evidence="3">CGMCC 1.7739</strain>
    </source>
</reference>
<dbReference type="Gene3D" id="1.50.10.20">
    <property type="match status" value="1"/>
</dbReference>
<protein>
    <recommendedName>
        <fullName evidence="4">Antibiotic ABC transporter permease</fullName>
    </recommendedName>
</protein>
<evidence type="ECO:0000256" key="1">
    <source>
        <dbReference type="SAM" id="MobiDB-lite"/>
    </source>
</evidence>
<keyword evidence="3" id="KW-1185">Reference proteome</keyword>
<evidence type="ECO:0000313" key="2">
    <source>
        <dbReference type="EMBL" id="SFG74098.1"/>
    </source>
</evidence>
<dbReference type="SUPFAM" id="SSF81853">
    <property type="entry name" value="Family 10 polysaccharide lyase"/>
    <property type="match status" value="1"/>
</dbReference>
<dbReference type="SUPFAM" id="SSF48208">
    <property type="entry name" value="Six-hairpin glycosidases"/>
    <property type="match status" value="1"/>
</dbReference>
<feature type="compositionally biased region" description="Low complexity" evidence="1">
    <location>
        <begin position="391"/>
        <end position="400"/>
    </location>
</feature>
<dbReference type="GO" id="GO:0005975">
    <property type="term" value="P:carbohydrate metabolic process"/>
    <property type="evidence" value="ECO:0007669"/>
    <property type="project" value="InterPro"/>
</dbReference>
<gene>
    <name evidence="2" type="ORF">SAMN04488063_2847</name>
</gene>
<name>A0A1I2UAI7_9EURY</name>